<keyword evidence="2" id="KW-1185">Reference proteome</keyword>
<reference evidence="1 2" key="1">
    <citation type="submission" date="2020-02" db="EMBL/GenBank/DDBJ databases">
        <title>Acidophilic actinobacteria isolated from forest soil.</title>
        <authorList>
            <person name="Golinska P."/>
        </authorList>
    </citation>
    <scope>NUCLEOTIDE SEQUENCE [LARGE SCALE GENOMIC DNA]</scope>
    <source>
        <strain evidence="1 2">NL8</strain>
    </source>
</reference>
<evidence type="ECO:0000313" key="2">
    <source>
        <dbReference type="Proteomes" id="UP000730482"/>
    </source>
</evidence>
<evidence type="ECO:0000313" key="1">
    <source>
        <dbReference type="EMBL" id="MBS2546942.1"/>
    </source>
</evidence>
<proteinExistence type="predicted"/>
<dbReference type="RefSeq" id="WP_194893725.1">
    <property type="nucleotide sequence ID" value="NZ_JAAFYZ010000020.1"/>
</dbReference>
<name>A0ABS5KLM0_9ACTN</name>
<gene>
    <name evidence="1" type="ORF">KGQ19_08670</name>
</gene>
<sequence>MAKKPSPLRNRLARHQADRHSSVYTALLAPTVEDRSLFDVAWDALRRSDLFDIANADALAERFTWLPAFDSTAATGWIAGILSGSLAYPAATDPLSDPKLCALEADVIAALGPEARWHANGDHPLPGFVPAGKSQGWRPITTATFDRAVVARGSGVDLVLACTDED</sequence>
<protein>
    <submittedName>
        <fullName evidence="1">Uncharacterized protein</fullName>
    </submittedName>
</protein>
<dbReference type="Proteomes" id="UP000730482">
    <property type="component" value="Unassembled WGS sequence"/>
</dbReference>
<comment type="caution">
    <text evidence="1">The sequence shown here is derived from an EMBL/GenBank/DDBJ whole genome shotgun (WGS) entry which is preliminary data.</text>
</comment>
<dbReference type="EMBL" id="JAAFYZ010000020">
    <property type="protein sequence ID" value="MBS2546942.1"/>
    <property type="molecule type" value="Genomic_DNA"/>
</dbReference>
<organism evidence="1 2">
    <name type="scientific">Catenulispora pinistramenti</name>
    <dbReference type="NCBI Taxonomy" id="2705254"/>
    <lineage>
        <taxon>Bacteria</taxon>
        <taxon>Bacillati</taxon>
        <taxon>Actinomycetota</taxon>
        <taxon>Actinomycetes</taxon>
        <taxon>Catenulisporales</taxon>
        <taxon>Catenulisporaceae</taxon>
        <taxon>Catenulispora</taxon>
    </lineage>
</organism>
<accession>A0ABS5KLM0</accession>